<accession>A0A4U6X312</accession>
<dbReference type="STRING" id="1306861.A0A4U6X312"/>
<evidence type="ECO:0000313" key="3">
    <source>
        <dbReference type="Proteomes" id="UP000310108"/>
    </source>
</evidence>
<dbReference type="EMBL" id="PJEX01000487">
    <property type="protein sequence ID" value="TKW49761.1"/>
    <property type="molecule type" value="Genomic_DNA"/>
</dbReference>
<keyword evidence="3" id="KW-1185">Reference proteome</keyword>
<proteinExistence type="predicted"/>
<feature type="region of interest" description="Disordered" evidence="1">
    <location>
        <begin position="46"/>
        <end position="79"/>
    </location>
</feature>
<feature type="compositionally biased region" description="Basic residues" evidence="1">
    <location>
        <begin position="67"/>
        <end position="79"/>
    </location>
</feature>
<sequence length="79" mass="8767">MTPRGRPWGHDSPALVRNIFGVAQYFLARPAEVGASVHLDAALAQGPREPRPLHQRLANQAVSARRFGTRKKVARSRQD</sequence>
<dbReference type="Proteomes" id="UP000310108">
    <property type="component" value="Unassembled WGS sequence"/>
</dbReference>
<gene>
    <name evidence="2" type="ORF">CTA1_13198</name>
</gene>
<evidence type="ECO:0000256" key="1">
    <source>
        <dbReference type="SAM" id="MobiDB-lite"/>
    </source>
</evidence>
<dbReference type="OrthoDB" id="542013at2759"/>
<name>A0A4U6X312_9PEZI</name>
<protein>
    <submittedName>
        <fullName evidence="2">Uncharacterized protein</fullName>
    </submittedName>
</protein>
<comment type="caution">
    <text evidence="2">The sequence shown here is derived from an EMBL/GenBank/DDBJ whole genome shotgun (WGS) entry which is preliminary data.</text>
</comment>
<organism evidence="2 3">
    <name type="scientific">Colletotrichum tanaceti</name>
    <dbReference type="NCBI Taxonomy" id="1306861"/>
    <lineage>
        <taxon>Eukaryota</taxon>
        <taxon>Fungi</taxon>
        <taxon>Dikarya</taxon>
        <taxon>Ascomycota</taxon>
        <taxon>Pezizomycotina</taxon>
        <taxon>Sordariomycetes</taxon>
        <taxon>Hypocreomycetidae</taxon>
        <taxon>Glomerellales</taxon>
        <taxon>Glomerellaceae</taxon>
        <taxon>Colletotrichum</taxon>
        <taxon>Colletotrichum destructivum species complex</taxon>
    </lineage>
</organism>
<evidence type="ECO:0000313" key="2">
    <source>
        <dbReference type="EMBL" id="TKW49761.1"/>
    </source>
</evidence>
<dbReference type="AlphaFoldDB" id="A0A4U6X312"/>
<reference evidence="2 3" key="1">
    <citation type="journal article" date="2019" name="PLoS ONE">
        <title>Comparative genome analysis indicates high evolutionary potential of pathogenicity genes in Colletotrichum tanaceti.</title>
        <authorList>
            <person name="Lelwala R.V."/>
            <person name="Korhonen P.K."/>
            <person name="Young N.D."/>
            <person name="Scott J.B."/>
            <person name="Ades P.A."/>
            <person name="Gasser R.B."/>
            <person name="Taylor P.W.J."/>
        </authorList>
    </citation>
    <scope>NUCLEOTIDE SEQUENCE [LARGE SCALE GENOMIC DNA]</scope>
    <source>
        <strain evidence="2">BRIP57314</strain>
    </source>
</reference>